<gene>
    <name evidence="1" type="ORF">Sangu_2134200</name>
</gene>
<evidence type="ECO:0000313" key="1">
    <source>
        <dbReference type="EMBL" id="KAL0317199.1"/>
    </source>
</evidence>
<organism evidence="1">
    <name type="scientific">Sesamum angustifolium</name>
    <dbReference type="NCBI Taxonomy" id="2727405"/>
    <lineage>
        <taxon>Eukaryota</taxon>
        <taxon>Viridiplantae</taxon>
        <taxon>Streptophyta</taxon>
        <taxon>Embryophyta</taxon>
        <taxon>Tracheophyta</taxon>
        <taxon>Spermatophyta</taxon>
        <taxon>Magnoliopsida</taxon>
        <taxon>eudicotyledons</taxon>
        <taxon>Gunneridae</taxon>
        <taxon>Pentapetalae</taxon>
        <taxon>asterids</taxon>
        <taxon>lamiids</taxon>
        <taxon>Lamiales</taxon>
        <taxon>Pedaliaceae</taxon>
        <taxon>Sesamum</taxon>
    </lineage>
</organism>
<dbReference type="PANTHER" id="PTHR33710">
    <property type="entry name" value="BNAC02G09200D PROTEIN"/>
    <property type="match status" value="1"/>
</dbReference>
<dbReference type="SUPFAM" id="SSF56219">
    <property type="entry name" value="DNase I-like"/>
    <property type="match status" value="1"/>
</dbReference>
<sequence length="233" mass="25993">MNGICVPSRGKSGGLALLWPKLVNVILQTFSHNHIDVLVQLDDNRDIWRFTGIYGELDTCQRDRTLLFSLHAQSQWAWICAGNFNEILDQSEKVRGPPGRPDKSGIFVRRWKKCALSDLGFTGSPFTWCNGHRAPTTVRPLFDRACANSGLSSLFPDVSINHVPMTCSDHAALLIRLADTQGFGSKASWPWRFEAAWLQSAQCEQVVADSWMSALRNIQETGLSNQIACCKLT</sequence>
<dbReference type="PANTHER" id="PTHR33710:SF83">
    <property type="entry name" value="ENDONUCLEASE_EXONUCLEASE_PHOSPHATASE DOMAIN-CONTAINING PROTEIN"/>
    <property type="match status" value="1"/>
</dbReference>
<dbReference type="Gene3D" id="3.60.10.10">
    <property type="entry name" value="Endonuclease/exonuclease/phosphatase"/>
    <property type="match status" value="1"/>
</dbReference>
<dbReference type="InterPro" id="IPR036691">
    <property type="entry name" value="Endo/exonu/phosph_ase_sf"/>
</dbReference>
<comment type="caution">
    <text evidence="1">The sequence shown here is derived from an EMBL/GenBank/DDBJ whole genome shotgun (WGS) entry which is preliminary data.</text>
</comment>
<proteinExistence type="predicted"/>
<reference evidence="1" key="1">
    <citation type="submission" date="2020-06" db="EMBL/GenBank/DDBJ databases">
        <authorList>
            <person name="Li T."/>
            <person name="Hu X."/>
            <person name="Zhang T."/>
            <person name="Song X."/>
            <person name="Zhang H."/>
            <person name="Dai N."/>
            <person name="Sheng W."/>
            <person name="Hou X."/>
            <person name="Wei L."/>
        </authorList>
    </citation>
    <scope>NUCLEOTIDE SEQUENCE</scope>
    <source>
        <strain evidence="1">G01</strain>
        <tissue evidence="1">Leaf</tissue>
    </source>
</reference>
<reference evidence="1" key="2">
    <citation type="journal article" date="2024" name="Plant">
        <title>Genomic evolution and insights into agronomic trait innovations of Sesamum species.</title>
        <authorList>
            <person name="Miao H."/>
            <person name="Wang L."/>
            <person name="Qu L."/>
            <person name="Liu H."/>
            <person name="Sun Y."/>
            <person name="Le M."/>
            <person name="Wang Q."/>
            <person name="Wei S."/>
            <person name="Zheng Y."/>
            <person name="Lin W."/>
            <person name="Duan Y."/>
            <person name="Cao H."/>
            <person name="Xiong S."/>
            <person name="Wang X."/>
            <person name="Wei L."/>
            <person name="Li C."/>
            <person name="Ma Q."/>
            <person name="Ju M."/>
            <person name="Zhao R."/>
            <person name="Li G."/>
            <person name="Mu C."/>
            <person name="Tian Q."/>
            <person name="Mei H."/>
            <person name="Zhang T."/>
            <person name="Gao T."/>
            <person name="Zhang H."/>
        </authorList>
    </citation>
    <scope>NUCLEOTIDE SEQUENCE</scope>
    <source>
        <strain evidence="1">G01</strain>
    </source>
</reference>
<name>A0AAW2LFI1_9LAMI</name>
<accession>A0AAW2LFI1</accession>
<protein>
    <recommendedName>
        <fullName evidence="2">Endonuclease/exonuclease/phosphatase domain-containing protein</fullName>
    </recommendedName>
</protein>
<dbReference type="EMBL" id="JACGWK010000014">
    <property type="protein sequence ID" value="KAL0317199.1"/>
    <property type="molecule type" value="Genomic_DNA"/>
</dbReference>
<evidence type="ECO:0008006" key="2">
    <source>
        <dbReference type="Google" id="ProtNLM"/>
    </source>
</evidence>
<dbReference type="AlphaFoldDB" id="A0AAW2LFI1"/>